<organism evidence="3 4">
    <name type="scientific">Mycobacterium phage FlagStaff</name>
    <dbReference type="NCBI Taxonomy" id="1647304"/>
    <lineage>
        <taxon>Viruses</taxon>
        <taxon>Duplodnaviria</taxon>
        <taxon>Heunggongvirae</taxon>
        <taxon>Uroviricota</taxon>
        <taxon>Caudoviricetes</taxon>
        <taxon>Gclasvirinae</taxon>
        <taxon>Avocadovirus</taxon>
        <taxon>Avocadovirus flagstaff</taxon>
    </lineage>
</organism>
<dbReference type="EMBL" id="KR080197">
    <property type="protein sequence ID" value="AKF14498.1"/>
    <property type="molecule type" value="Genomic_DNA"/>
</dbReference>
<reference evidence="3 4" key="1">
    <citation type="journal article" date="2015" name="Genome Announc.">
        <title>Genome Sequences of Cluster G Mycobacteriophages Cambiare, FlagStaff, and MOOREtheMARYer.</title>
        <authorList>
            <person name="Pope W.H."/>
            <person name="Augustine D.A."/>
            <person name="Carroll D.C."/>
            <person name="Duncan J.C."/>
            <person name="Harwi K.M."/>
            <person name="Howry R."/>
            <person name="Jagessar B."/>
            <person name="Lum B.A."/>
            <person name="Meinert J.W."/>
            <person name="Migliozzi J.S."/>
            <person name="Milliken K.A."/>
            <person name="Mitchell C.J."/>
            <person name="Nalatwad A.S."/>
            <person name="Orlandini K.C."/>
            <person name="Rhein M.J."/>
            <person name="Saravanan V."/>
            <person name="Seese B.A."/>
            <person name="Schiebel J.G."/>
            <person name="Thomas K.B."/>
            <person name="Adkins N.L."/>
            <person name="Cohen K.L."/>
            <person name="Iyengar V.B."/>
            <person name="Kim H."/>
            <person name="Kramer Z.J."/>
            <person name="Montgomery M.T."/>
            <person name="Schafer C.E."/>
            <person name="Wilkes K.E."/>
            <person name="Grubb S.R."/>
            <person name="Warner M.H."/>
            <person name="Bowman C.A."/>
            <person name="Russell D.A."/>
            <person name="Hatfull G.F."/>
        </authorList>
    </citation>
    <scope>NUCLEOTIDE SEQUENCE [LARGE SCALE GENOMIC DNA]</scope>
</reference>
<protein>
    <submittedName>
        <fullName evidence="3">Uncharacterized protein</fullName>
    </submittedName>
</protein>
<evidence type="ECO:0000256" key="1">
    <source>
        <dbReference type="SAM" id="Coils"/>
    </source>
</evidence>
<gene>
    <name evidence="3" type="primary">61</name>
    <name evidence="3" type="ORF">SEA_FLAGSTAFF_61</name>
</gene>
<dbReference type="GeneID" id="26630843"/>
<evidence type="ECO:0000313" key="3">
    <source>
        <dbReference type="EMBL" id="AKF14498.1"/>
    </source>
</evidence>
<dbReference type="Proteomes" id="UP000203806">
    <property type="component" value="Segment"/>
</dbReference>
<evidence type="ECO:0000313" key="4">
    <source>
        <dbReference type="Proteomes" id="UP000203806"/>
    </source>
</evidence>
<proteinExistence type="predicted"/>
<keyword evidence="4" id="KW-1185">Reference proteome</keyword>
<dbReference type="KEGG" id="vg:26630843"/>
<feature type="region of interest" description="Disordered" evidence="2">
    <location>
        <begin position="115"/>
        <end position="209"/>
    </location>
</feature>
<name>A0A0F6WE29_9CAUD</name>
<dbReference type="OrthoDB" id="33326at10239"/>
<evidence type="ECO:0000256" key="2">
    <source>
        <dbReference type="SAM" id="MobiDB-lite"/>
    </source>
</evidence>
<feature type="coiled-coil region" evidence="1">
    <location>
        <begin position="39"/>
        <end position="74"/>
    </location>
</feature>
<keyword evidence="1" id="KW-0175">Coiled coil</keyword>
<sequence length="209" mass="21674">MDILRTIADSARTAVQGIWGVGESLYQLHRKADHIMASIDEVRAAYRQAFQDVKDQRDQAIALAEANAQKAQERADALAQFQADDAATDASQLAAQQQADADAFASDLAALKDQVATTPAEPDVPPLDEDQGASTPPATGPAPVEDDSDVPTADPQPTAPEPSTPDLSDDTPATDVPNTDPAPVPDDVAGTPDDGSGDGTNVVPPVVSE</sequence>
<feature type="compositionally biased region" description="Low complexity" evidence="2">
    <location>
        <begin position="132"/>
        <end position="143"/>
    </location>
</feature>
<accession>A0A0F6WE29</accession>
<dbReference type="RefSeq" id="YP_009204252.1">
    <property type="nucleotide sequence ID" value="NC_028861.1"/>
</dbReference>